<organism evidence="1 2">
    <name type="scientific">Ensifer adhaerens</name>
    <name type="common">Sinorhizobium morelense</name>
    <dbReference type="NCBI Taxonomy" id="106592"/>
    <lineage>
        <taxon>Bacteria</taxon>
        <taxon>Pseudomonadati</taxon>
        <taxon>Pseudomonadota</taxon>
        <taxon>Alphaproteobacteria</taxon>
        <taxon>Hyphomicrobiales</taxon>
        <taxon>Rhizobiaceae</taxon>
        <taxon>Sinorhizobium/Ensifer group</taxon>
        <taxon>Ensifer</taxon>
    </lineage>
</organism>
<dbReference type="EMBL" id="JAGGJR010000005">
    <property type="protein sequence ID" value="MBP1873993.1"/>
    <property type="molecule type" value="Genomic_DNA"/>
</dbReference>
<name>A0ACC5SYU1_ENSAD</name>
<evidence type="ECO:0000313" key="1">
    <source>
        <dbReference type="EMBL" id="MBP1873993.1"/>
    </source>
</evidence>
<reference evidence="1" key="1">
    <citation type="submission" date="2021-03" db="EMBL/GenBank/DDBJ databases">
        <title>Genomic Encyclopedia of Type Strains, Phase IV (KMG-IV): sequencing the most valuable type-strain genomes for metagenomic binning, comparative biology and taxonomic classification.</title>
        <authorList>
            <person name="Goeker M."/>
        </authorList>
    </citation>
    <scope>NUCLEOTIDE SEQUENCE</scope>
    <source>
        <strain evidence="1">DSM 18131</strain>
    </source>
</reference>
<evidence type="ECO:0000313" key="2">
    <source>
        <dbReference type="Proteomes" id="UP000823773"/>
    </source>
</evidence>
<keyword evidence="2" id="KW-1185">Reference proteome</keyword>
<proteinExistence type="predicted"/>
<dbReference type="Proteomes" id="UP000823773">
    <property type="component" value="Unassembled WGS sequence"/>
</dbReference>
<protein>
    <submittedName>
        <fullName evidence="1">Uncharacterized protein</fullName>
    </submittedName>
</protein>
<accession>A0ACC5SYU1</accession>
<gene>
    <name evidence="1" type="ORF">J2Z19_003712</name>
</gene>
<comment type="caution">
    <text evidence="1">The sequence shown here is derived from an EMBL/GenBank/DDBJ whole genome shotgun (WGS) entry which is preliminary data.</text>
</comment>
<sequence length="265" mass="29174">MSQDLDAAATTLSGGNVNAGVVRIGDTVRRRTGPQSASIHRLLLHLEAEGFGASPRFLGIDGQGREILAFLYGQADCAPELWQDEQSLIAAARLLRDYHDATVDFVHTASDRWAFRYPDSARHEVICHNDFAPYNLIFRDGSPAAVIDFDLAGPGPRLRDVAYLAYWTVPLSFHSSEMVAAAFDDLRTGSARLRLFCDSYGIACDAALPAMVETVLEHMGDEAAMVSMLGADVAERLARDGHLEHWRQERAAFLIHRHQLLSNLA</sequence>